<dbReference type="AlphaFoldDB" id="A0A0S3S8M0"/>
<sequence>MQRRRKGSGRLRVRGLSPELLFGGLWYFLPLPLFYTQRRYKEYTQHGLRKEERCWCEMFHVQRAGRSPSVECMAIHEVSSQPDWRKDIREIIQRQESGAHI</sequence>
<reference evidence="2 3" key="1">
    <citation type="journal article" date="2015" name="Sci. Rep.">
        <title>The power of single molecule real-time sequencing technology in the de novo assembly of a eukaryotic genome.</title>
        <authorList>
            <person name="Sakai H."/>
            <person name="Naito K."/>
            <person name="Ogiso-Tanaka E."/>
            <person name="Takahashi Y."/>
            <person name="Iseki K."/>
            <person name="Muto C."/>
            <person name="Satou K."/>
            <person name="Teruya K."/>
            <person name="Shiroma A."/>
            <person name="Shimoji M."/>
            <person name="Hirano T."/>
            <person name="Itoh T."/>
            <person name="Kaga A."/>
            <person name="Tomooka N."/>
        </authorList>
    </citation>
    <scope>NUCLEOTIDE SEQUENCE [LARGE SCALE GENOMIC DNA]</scope>
    <source>
        <strain evidence="3">cv. Shumari</strain>
    </source>
</reference>
<keyword evidence="1" id="KW-1133">Transmembrane helix</keyword>
<gene>
    <name evidence="2" type="primary">Vigan.06G005600</name>
    <name evidence="2" type="ORF">VIGAN_06005600</name>
</gene>
<dbReference type="Proteomes" id="UP000291084">
    <property type="component" value="Chromosome 6"/>
</dbReference>
<keyword evidence="1" id="KW-0472">Membrane</keyword>
<name>A0A0S3S8M0_PHAAN</name>
<organism evidence="2 3">
    <name type="scientific">Vigna angularis var. angularis</name>
    <dbReference type="NCBI Taxonomy" id="157739"/>
    <lineage>
        <taxon>Eukaryota</taxon>
        <taxon>Viridiplantae</taxon>
        <taxon>Streptophyta</taxon>
        <taxon>Embryophyta</taxon>
        <taxon>Tracheophyta</taxon>
        <taxon>Spermatophyta</taxon>
        <taxon>Magnoliopsida</taxon>
        <taxon>eudicotyledons</taxon>
        <taxon>Gunneridae</taxon>
        <taxon>Pentapetalae</taxon>
        <taxon>rosids</taxon>
        <taxon>fabids</taxon>
        <taxon>Fabales</taxon>
        <taxon>Fabaceae</taxon>
        <taxon>Papilionoideae</taxon>
        <taxon>50 kb inversion clade</taxon>
        <taxon>NPAAA clade</taxon>
        <taxon>indigoferoid/millettioid clade</taxon>
        <taxon>Phaseoleae</taxon>
        <taxon>Vigna</taxon>
    </lineage>
</organism>
<accession>A0A0S3S8M0</accession>
<evidence type="ECO:0000256" key="1">
    <source>
        <dbReference type="SAM" id="Phobius"/>
    </source>
</evidence>
<keyword evidence="3" id="KW-1185">Reference proteome</keyword>
<protein>
    <submittedName>
        <fullName evidence="2">Uncharacterized protein</fullName>
    </submittedName>
</protein>
<keyword evidence="1" id="KW-0812">Transmembrane</keyword>
<feature type="transmembrane region" description="Helical" evidence="1">
    <location>
        <begin position="20"/>
        <end position="36"/>
    </location>
</feature>
<evidence type="ECO:0000313" key="3">
    <source>
        <dbReference type="Proteomes" id="UP000291084"/>
    </source>
</evidence>
<dbReference type="EMBL" id="AP015039">
    <property type="protein sequence ID" value="BAT89173.1"/>
    <property type="molecule type" value="Genomic_DNA"/>
</dbReference>
<proteinExistence type="predicted"/>
<evidence type="ECO:0000313" key="2">
    <source>
        <dbReference type="EMBL" id="BAT89173.1"/>
    </source>
</evidence>